<proteinExistence type="predicted"/>
<evidence type="ECO:0000256" key="1">
    <source>
        <dbReference type="ARBA" id="ARBA00001946"/>
    </source>
</evidence>
<dbReference type="RefSeq" id="WP_130086245.1">
    <property type="nucleotide sequence ID" value="NZ_SEZJ01000002.1"/>
</dbReference>
<dbReference type="InterPro" id="IPR000160">
    <property type="entry name" value="GGDEF_dom"/>
</dbReference>
<dbReference type="OrthoDB" id="9812260at2"/>
<comment type="caution">
    <text evidence="6">The sequence shown here is derived from an EMBL/GenBank/DDBJ whole genome shotgun (WGS) entry which is preliminary data.</text>
</comment>
<dbReference type="SUPFAM" id="SSF55073">
    <property type="entry name" value="Nucleotide cyclase"/>
    <property type="match status" value="1"/>
</dbReference>
<comment type="cofactor">
    <cofactor evidence="1">
        <name>Mg(2+)</name>
        <dbReference type="ChEBI" id="CHEBI:18420"/>
    </cofactor>
</comment>
<dbReference type="GO" id="GO:0052621">
    <property type="term" value="F:diguanylate cyclase activity"/>
    <property type="evidence" value="ECO:0007669"/>
    <property type="project" value="UniProtKB-EC"/>
</dbReference>
<dbReference type="Pfam" id="PF00990">
    <property type="entry name" value="GGDEF"/>
    <property type="match status" value="1"/>
</dbReference>
<feature type="domain" description="GGDEF" evidence="5">
    <location>
        <begin position="311"/>
        <end position="439"/>
    </location>
</feature>
<evidence type="ECO:0000313" key="7">
    <source>
        <dbReference type="Proteomes" id="UP000293465"/>
    </source>
</evidence>
<dbReference type="EMBL" id="SEZJ01000002">
    <property type="protein sequence ID" value="RYU47998.1"/>
    <property type="molecule type" value="Genomic_DNA"/>
</dbReference>
<dbReference type="GeneID" id="56273945"/>
<evidence type="ECO:0000256" key="3">
    <source>
        <dbReference type="ARBA" id="ARBA00034247"/>
    </source>
</evidence>
<dbReference type="Gene3D" id="3.30.70.270">
    <property type="match status" value="1"/>
</dbReference>
<feature type="transmembrane region" description="Helical" evidence="4">
    <location>
        <begin position="12"/>
        <end position="37"/>
    </location>
</feature>
<name>A0A4Q5KN82_9GAMM</name>
<dbReference type="GO" id="GO:0005886">
    <property type="term" value="C:plasma membrane"/>
    <property type="evidence" value="ECO:0007669"/>
    <property type="project" value="TreeGrafter"/>
</dbReference>
<dbReference type="PANTHER" id="PTHR45138">
    <property type="entry name" value="REGULATORY COMPONENTS OF SENSORY TRANSDUCTION SYSTEM"/>
    <property type="match status" value="1"/>
</dbReference>
<dbReference type="InterPro" id="IPR050469">
    <property type="entry name" value="Diguanylate_Cyclase"/>
</dbReference>
<organism evidence="6 7">
    <name type="scientific">Aliivibrio finisterrensis</name>
    <dbReference type="NCBI Taxonomy" id="511998"/>
    <lineage>
        <taxon>Bacteria</taxon>
        <taxon>Pseudomonadati</taxon>
        <taxon>Pseudomonadota</taxon>
        <taxon>Gammaproteobacteria</taxon>
        <taxon>Vibrionales</taxon>
        <taxon>Vibrionaceae</taxon>
        <taxon>Aliivibrio</taxon>
    </lineage>
</organism>
<dbReference type="NCBIfam" id="TIGR00254">
    <property type="entry name" value="GGDEF"/>
    <property type="match status" value="1"/>
</dbReference>
<accession>A0A4Q5KN82</accession>
<dbReference type="PROSITE" id="PS50887">
    <property type="entry name" value="GGDEF"/>
    <property type="match status" value="1"/>
</dbReference>
<evidence type="ECO:0000256" key="2">
    <source>
        <dbReference type="ARBA" id="ARBA00012528"/>
    </source>
</evidence>
<evidence type="ECO:0000313" key="6">
    <source>
        <dbReference type="EMBL" id="RYU47998.1"/>
    </source>
</evidence>
<dbReference type="InterPro" id="IPR029787">
    <property type="entry name" value="Nucleotide_cyclase"/>
</dbReference>
<dbReference type="CDD" id="cd01949">
    <property type="entry name" value="GGDEF"/>
    <property type="match status" value="1"/>
</dbReference>
<evidence type="ECO:0000259" key="5">
    <source>
        <dbReference type="PROSITE" id="PS50887"/>
    </source>
</evidence>
<dbReference type="GO" id="GO:0043709">
    <property type="term" value="P:cell adhesion involved in single-species biofilm formation"/>
    <property type="evidence" value="ECO:0007669"/>
    <property type="project" value="TreeGrafter"/>
</dbReference>
<reference evidence="6 7" key="1">
    <citation type="submission" date="2019-02" db="EMBL/GenBank/DDBJ databases">
        <title>Genome sequences of Aliivibrio finisterrensis strains from farmed Atlantic salmon.</title>
        <authorList>
            <person name="Bowman J.P."/>
        </authorList>
    </citation>
    <scope>NUCLEOTIDE SEQUENCE [LARGE SCALE GENOMIC DNA]</scope>
    <source>
        <strain evidence="6 7">A32</strain>
    </source>
</reference>
<keyword evidence="4" id="KW-0472">Membrane</keyword>
<dbReference type="EC" id="2.7.7.65" evidence="2"/>
<keyword evidence="4" id="KW-1133">Transmembrane helix</keyword>
<comment type="catalytic activity">
    <reaction evidence="3">
        <text>2 GTP = 3',3'-c-di-GMP + 2 diphosphate</text>
        <dbReference type="Rhea" id="RHEA:24898"/>
        <dbReference type="ChEBI" id="CHEBI:33019"/>
        <dbReference type="ChEBI" id="CHEBI:37565"/>
        <dbReference type="ChEBI" id="CHEBI:58805"/>
        <dbReference type="EC" id="2.7.7.65"/>
    </reaction>
</comment>
<gene>
    <name evidence="6" type="ORF">ERW49_02790</name>
</gene>
<dbReference type="Proteomes" id="UP000293465">
    <property type="component" value="Unassembled WGS sequence"/>
</dbReference>
<keyword evidence="4" id="KW-0812">Transmembrane</keyword>
<dbReference type="SMART" id="SM00267">
    <property type="entry name" value="GGDEF"/>
    <property type="match status" value="1"/>
</dbReference>
<protein>
    <recommendedName>
        <fullName evidence="2">diguanylate cyclase</fullName>
        <ecNumber evidence="2">2.7.7.65</ecNumber>
    </recommendedName>
</protein>
<dbReference type="FunFam" id="3.30.70.270:FF:000001">
    <property type="entry name" value="Diguanylate cyclase domain protein"/>
    <property type="match status" value="1"/>
</dbReference>
<dbReference type="GO" id="GO:1902201">
    <property type="term" value="P:negative regulation of bacterial-type flagellum-dependent cell motility"/>
    <property type="evidence" value="ECO:0007669"/>
    <property type="project" value="TreeGrafter"/>
</dbReference>
<dbReference type="InterPro" id="IPR043128">
    <property type="entry name" value="Rev_trsase/Diguanyl_cyclase"/>
</dbReference>
<sequence length="443" mass="51748">MKNIYFFKRYKVHLFPAIFIGVFSSLLYFNVFSISILDKNIKIKYQEVVDLTKRFHGYYINANEIQLDGGVHEIDDVGIIVNKKGTVKVLSPAFGLLRQSLETVIDKKYIWTVAVIEKLNDEDTGNSYFKPLRKNYIKFNDKSLHDSLMLDRIIELENLAENYKGFHSDDIKVTEVYKEEWTNKLIHSIIYPIYLDRKLVSVIIVDVKEGWINGLISKFNNKEWLFIKGGKGLDIFTFDIVLPYSSNNAIYPVSIDISNMFISSLYLSTIINFAVCFLYIGFSRIKNKLRYDVMTKLYRRDYYESKLEQLDSAYVLMIDIDHFKQVNDTYGHDVGDCVIKQVSERIRTHIRANDIAIRWGGEEFMIIFPYMHMKDFFNKAEKLRQCIESELIENMLITISIGGVEKKDSELMVEAIERADMALYQSKNAGRNRVTIEQGQYET</sequence>
<feature type="transmembrane region" description="Helical" evidence="4">
    <location>
        <begin position="260"/>
        <end position="282"/>
    </location>
</feature>
<evidence type="ECO:0000256" key="4">
    <source>
        <dbReference type="SAM" id="Phobius"/>
    </source>
</evidence>
<dbReference type="PANTHER" id="PTHR45138:SF9">
    <property type="entry name" value="DIGUANYLATE CYCLASE DGCM-RELATED"/>
    <property type="match status" value="1"/>
</dbReference>
<dbReference type="AlphaFoldDB" id="A0A4Q5KN82"/>